<name>A0A329TU99_9FIRM</name>
<dbReference type="CDD" id="cd10924">
    <property type="entry name" value="CE4_COG4878"/>
    <property type="match status" value="1"/>
</dbReference>
<accession>A0A329TU99</accession>
<dbReference type="Proteomes" id="UP000251634">
    <property type="component" value="Unassembled WGS sequence"/>
</dbReference>
<dbReference type="Pfam" id="PF09960">
    <property type="entry name" value="DUF2194"/>
    <property type="match status" value="2"/>
</dbReference>
<dbReference type="InterPro" id="IPR029062">
    <property type="entry name" value="Class_I_gatase-like"/>
</dbReference>
<evidence type="ECO:0000313" key="2">
    <source>
        <dbReference type="Proteomes" id="UP000251634"/>
    </source>
</evidence>
<organism evidence="1 2">
    <name type="scientific">Faecalibacterium prausnitzii</name>
    <dbReference type="NCBI Taxonomy" id="853"/>
    <lineage>
        <taxon>Bacteria</taxon>
        <taxon>Bacillati</taxon>
        <taxon>Bacillota</taxon>
        <taxon>Clostridia</taxon>
        <taxon>Eubacteriales</taxon>
        <taxon>Oscillospiraceae</taxon>
        <taxon>Faecalibacterium</taxon>
    </lineage>
</organism>
<evidence type="ECO:0000313" key="1">
    <source>
        <dbReference type="EMBL" id="RAW52138.1"/>
    </source>
</evidence>
<comment type="caution">
    <text evidence="1">The sequence shown here is derived from an EMBL/GenBank/DDBJ whole genome shotgun (WGS) entry which is preliminary data.</text>
</comment>
<dbReference type="SUPFAM" id="SSF52317">
    <property type="entry name" value="Class I glutamine amidotransferase-like"/>
    <property type="match status" value="1"/>
</dbReference>
<dbReference type="EMBL" id="PRKZ01000001">
    <property type="protein sequence ID" value="RAW52138.1"/>
    <property type="molecule type" value="Genomic_DNA"/>
</dbReference>
<dbReference type="InterPro" id="IPR018695">
    <property type="entry name" value="DUF2194"/>
</dbReference>
<dbReference type="RefSeq" id="WP_112114726.1">
    <property type="nucleotide sequence ID" value="NZ_PRKZ01000001.1"/>
</dbReference>
<protein>
    <submittedName>
        <fullName evidence="1">DUF2194 domain-containing protein</fullName>
    </submittedName>
</protein>
<gene>
    <name evidence="1" type="ORF">C4N25_01620</name>
</gene>
<reference evidence="1 2" key="1">
    <citation type="submission" date="2018-02" db="EMBL/GenBank/DDBJ databases">
        <title>Complete genome sequencing of Faecalibacterium prausnitzii strains isolated from the human gut.</title>
        <authorList>
            <person name="Fitzgerald B.C."/>
            <person name="Shkoporov A.N."/>
            <person name="Ross P.R."/>
            <person name="Hill C."/>
        </authorList>
    </citation>
    <scope>NUCLEOTIDE SEQUENCE [LARGE SCALE GENOMIC DNA]</scope>
    <source>
        <strain evidence="1 2">APC942/8-14-2</strain>
    </source>
</reference>
<sequence length="620" mass="69283">MKHKLHSWLDAFRWRKLLLIWAVFLAMAAILFAERSGIRYASTQFKIDYLPRTEVKPASIAMFGQPVTCLLLYDSGQEGTDQVKEQFDQILLDMKVGTQAVDVRTTALTSLPEFSQYQTVVVLMSNLDALGKRLIDLMNWVQNGGSVLFAMTPDKTTYFDAISQKLGVQSSAWEYKMVESIVPSEDFMLGGGQRYEFSDPFESALSVSLREDATVYARTGDKGVPLVWEHSSGSGRVVVDNIGIYDKVLRGVYAASYSLLCDATAYPVINGAVFYLDDFPSPVPGGDGTYIRRDYSMSIADFYSKVWWPDLMKLAQKYSIRFTGVMIENYEDDTVDAPTRQPDTQQFRYFGSLLLRQGGEVGYHGYNHQPLVLPDTDYKDLYSYRQWPGEDAIVAAMEELIAFQKIVLPHTDGSVYVPPSNILSAAGRQVLGSKVPQIRTIASTYFEDGTDLPYVQEFGVASDGMVEQPRIVSGGMVGDTYMRLAAMSELNMHYVSTHFMHPDDLLDVDRGAEEGWEVYKGGFEDYLKWLSAAAPDLRKQTGTECAGAIQRYSQLTVTTESTPTEWTLTLGNFVDEGWLFFRANEGTPGRVTGGELTHLTGNLYLLKANADTIHIEKKGA</sequence>
<dbReference type="AlphaFoldDB" id="A0A329TU99"/>
<proteinExistence type="predicted"/>